<dbReference type="Pfam" id="PF01588">
    <property type="entry name" value="tRNA_bind"/>
    <property type="match status" value="1"/>
</dbReference>
<dbReference type="InterPro" id="IPR051270">
    <property type="entry name" value="Tyrosine-tRNA_ligase_regulator"/>
</dbReference>
<dbReference type="FunFam" id="2.40.50.140:FF:000165">
    <property type="entry name" value="Chaperone CsaA"/>
    <property type="match status" value="1"/>
</dbReference>
<gene>
    <name evidence="5" type="ORF">SAMN06297280_2182</name>
</gene>
<evidence type="ECO:0000313" key="5">
    <source>
        <dbReference type="EMBL" id="SNY52661.1"/>
    </source>
</evidence>
<dbReference type="InterPro" id="IPR008231">
    <property type="entry name" value="CsaA"/>
</dbReference>
<keyword evidence="6" id="KW-1185">Reference proteome</keyword>
<dbReference type="PROSITE" id="PS50886">
    <property type="entry name" value="TRBD"/>
    <property type="match status" value="1"/>
</dbReference>
<reference evidence="6" key="1">
    <citation type="submission" date="2017-09" db="EMBL/GenBank/DDBJ databases">
        <authorList>
            <person name="Varghese N."/>
            <person name="Submissions S."/>
        </authorList>
    </citation>
    <scope>NUCLEOTIDE SEQUENCE [LARGE SCALE GENOMIC DNA]</scope>
    <source>
        <strain evidence="6">CGMCC 1.12461</strain>
    </source>
</reference>
<dbReference type="EMBL" id="OBEB01000004">
    <property type="protein sequence ID" value="SNY52661.1"/>
    <property type="molecule type" value="Genomic_DNA"/>
</dbReference>
<organism evidence="5 6">
    <name type="scientific">Arsukibacterium tuosuense</name>
    <dbReference type="NCBI Taxonomy" id="1323745"/>
    <lineage>
        <taxon>Bacteria</taxon>
        <taxon>Pseudomonadati</taxon>
        <taxon>Pseudomonadota</taxon>
        <taxon>Gammaproteobacteria</taxon>
        <taxon>Chromatiales</taxon>
        <taxon>Chromatiaceae</taxon>
        <taxon>Arsukibacterium</taxon>
    </lineage>
</organism>
<dbReference type="NCBIfam" id="NF007494">
    <property type="entry name" value="PRK10089.1-3"/>
    <property type="match status" value="1"/>
</dbReference>
<dbReference type="OrthoDB" id="9794564at2"/>
<dbReference type="CDD" id="cd02798">
    <property type="entry name" value="tRNA_bind_CsaA"/>
    <property type="match status" value="1"/>
</dbReference>
<dbReference type="Gene3D" id="2.40.50.140">
    <property type="entry name" value="Nucleic acid-binding proteins"/>
    <property type="match status" value="1"/>
</dbReference>
<sequence>METISWQDFAKVELRVGTIIAVEDFPQARKPAYKLQLDFGSELGIKKSSAQITALYSKEQLLGRQVLAVVNFPPKQIGPIQSECLVTGFARDDGAIVLVGVDSPVPNGAKLG</sequence>
<dbReference type="PANTHER" id="PTHR11586:SF37">
    <property type="entry name" value="TRNA-BINDING DOMAIN-CONTAINING PROTEIN"/>
    <property type="match status" value="1"/>
</dbReference>
<dbReference type="InterPro" id="IPR012340">
    <property type="entry name" value="NA-bd_OB-fold"/>
</dbReference>
<dbReference type="NCBIfam" id="NF007493">
    <property type="entry name" value="PRK10089.1-2"/>
    <property type="match status" value="1"/>
</dbReference>
<evidence type="ECO:0000256" key="2">
    <source>
        <dbReference type="ARBA" id="ARBA00022884"/>
    </source>
</evidence>
<evidence type="ECO:0000256" key="1">
    <source>
        <dbReference type="ARBA" id="ARBA00022555"/>
    </source>
</evidence>
<dbReference type="InterPro" id="IPR002547">
    <property type="entry name" value="tRNA-bd_dom"/>
</dbReference>
<proteinExistence type="predicted"/>
<accession>A0A285J0H6</accession>
<dbReference type="RefSeq" id="WP_097111425.1">
    <property type="nucleotide sequence ID" value="NZ_OBEB01000004.1"/>
</dbReference>
<dbReference type="SUPFAM" id="SSF50249">
    <property type="entry name" value="Nucleic acid-binding proteins"/>
    <property type="match status" value="1"/>
</dbReference>
<dbReference type="NCBIfam" id="NF007495">
    <property type="entry name" value="PRK10089.1-4"/>
    <property type="match status" value="1"/>
</dbReference>
<protein>
    <submittedName>
        <fullName evidence="5">tRNA-binding protein</fullName>
    </submittedName>
</protein>
<dbReference type="PANTHER" id="PTHR11586">
    <property type="entry name" value="TRNA-AMINOACYLATION COFACTOR ARC1 FAMILY MEMBER"/>
    <property type="match status" value="1"/>
</dbReference>
<keyword evidence="1 3" id="KW-0820">tRNA-binding</keyword>
<keyword evidence="2 3" id="KW-0694">RNA-binding</keyword>
<dbReference type="AlphaFoldDB" id="A0A285J0H6"/>
<evidence type="ECO:0000313" key="6">
    <source>
        <dbReference type="Proteomes" id="UP000219353"/>
    </source>
</evidence>
<feature type="domain" description="TRNA-binding" evidence="4">
    <location>
        <begin position="8"/>
        <end position="112"/>
    </location>
</feature>
<dbReference type="Proteomes" id="UP000219353">
    <property type="component" value="Unassembled WGS sequence"/>
</dbReference>
<name>A0A285J0H6_9GAMM</name>
<evidence type="ECO:0000259" key="4">
    <source>
        <dbReference type="PROSITE" id="PS50886"/>
    </source>
</evidence>
<dbReference type="NCBIfam" id="TIGR02222">
    <property type="entry name" value="chap_CsaA"/>
    <property type="match status" value="1"/>
</dbReference>
<dbReference type="GO" id="GO:0000049">
    <property type="term" value="F:tRNA binding"/>
    <property type="evidence" value="ECO:0007669"/>
    <property type="project" value="UniProtKB-UniRule"/>
</dbReference>
<evidence type="ECO:0000256" key="3">
    <source>
        <dbReference type="PROSITE-ProRule" id="PRU00209"/>
    </source>
</evidence>